<keyword evidence="2" id="KW-1185">Reference proteome</keyword>
<evidence type="ECO:0000313" key="2">
    <source>
        <dbReference type="Proteomes" id="UP001054889"/>
    </source>
</evidence>
<gene>
    <name evidence="1" type="primary">ga31273</name>
    <name evidence="1" type="ORF">PR202_ga31273</name>
</gene>
<protein>
    <submittedName>
        <fullName evidence="1">Uncharacterized protein</fullName>
    </submittedName>
</protein>
<evidence type="ECO:0000313" key="1">
    <source>
        <dbReference type="EMBL" id="GJN12944.1"/>
    </source>
</evidence>
<reference evidence="1" key="1">
    <citation type="journal article" date="2018" name="DNA Res.">
        <title>Multiple hybrid de novo genome assembly of finger millet, an orphan allotetraploid crop.</title>
        <authorList>
            <person name="Hatakeyama M."/>
            <person name="Aluri S."/>
            <person name="Balachadran M.T."/>
            <person name="Sivarajan S.R."/>
            <person name="Patrignani A."/>
            <person name="Gruter S."/>
            <person name="Poveda L."/>
            <person name="Shimizu-Inatsugi R."/>
            <person name="Baeten J."/>
            <person name="Francoijs K.J."/>
            <person name="Nataraja K.N."/>
            <person name="Reddy Y.A.N."/>
            <person name="Phadnis S."/>
            <person name="Ravikumar R.L."/>
            <person name="Schlapbach R."/>
            <person name="Sreeman S.M."/>
            <person name="Shimizu K.K."/>
        </authorList>
    </citation>
    <scope>NUCLEOTIDE SEQUENCE</scope>
</reference>
<accession>A0AAV5DPK2</accession>
<proteinExistence type="predicted"/>
<reference evidence="1" key="2">
    <citation type="submission" date="2021-12" db="EMBL/GenBank/DDBJ databases">
        <title>Resequencing data analysis of finger millet.</title>
        <authorList>
            <person name="Hatakeyama M."/>
            <person name="Aluri S."/>
            <person name="Balachadran M.T."/>
            <person name="Sivarajan S.R."/>
            <person name="Poveda L."/>
            <person name="Shimizu-Inatsugi R."/>
            <person name="Schlapbach R."/>
            <person name="Sreeman S.M."/>
            <person name="Shimizu K.K."/>
        </authorList>
    </citation>
    <scope>NUCLEOTIDE SEQUENCE</scope>
</reference>
<dbReference type="Proteomes" id="UP001054889">
    <property type="component" value="Unassembled WGS sequence"/>
</dbReference>
<sequence>MDAHQASLLLWSWRVKRSVYGAWLERKRSQPSLLMVGSFSGRPALVEGRVS</sequence>
<dbReference type="AlphaFoldDB" id="A0AAV5DPK2"/>
<comment type="caution">
    <text evidence="1">The sequence shown here is derived from an EMBL/GenBank/DDBJ whole genome shotgun (WGS) entry which is preliminary data.</text>
</comment>
<name>A0AAV5DPK2_ELECO</name>
<dbReference type="EMBL" id="BQKI01000028">
    <property type="protein sequence ID" value="GJN12944.1"/>
    <property type="molecule type" value="Genomic_DNA"/>
</dbReference>
<organism evidence="1 2">
    <name type="scientific">Eleusine coracana subsp. coracana</name>
    <dbReference type="NCBI Taxonomy" id="191504"/>
    <lineage>
        <taxon>Eukaryota</taxon>
        <taxon>Viridiplantae</taxon>
        <taxon>Streptophyta</taxon>
        <taxon>Embryophyta</taxon>
        <taxon>Tracheophyta</taxon>
        <taxon>Spermatophyta</taxon>
        <taxon>Magnoliopsida</taxon>
        <taxon>Liliopsida</taxon>
        <taxon>Poales</taxon>
        <taxon>Poaceae</taxon>
        <taxon>PACMAD clade</taxon>
        <taxon>Chloridoideae</taxon>
        <taxon>Cynodonteae</taxon>
        <taxon>Eleusininae</taxon>
        <taxon>Eleusine</taxon>
    </lineage>
</organism>